<comment type="caution">
    <text evidence="2">The sequence shown here is derived from an EMBL/GenBank/DDBJ whole genome shotgun (WGS) entry which is preliminary data.</text>
</comment>
<dbReference type="EMBL" id="BMMM01000007">
    <property type="protein sequence ID" value="GGN68125.1"/>
    <property type="molecule type" value="Genomic_DNA"/>
</dbReference>
<sequence>MTHLRSKRLPSLGLGRTRRPPCPRRCARSRAREADRHRAERARRPPDRSGLRNHLNGNDDWAPVPVTDPHRFTIRWIQKKRAEQ</sequence>
<feature type="compositionally biased region" description="Basic residues" evidence="1">
    <location>
        <begin position="16"/>
        <end position="29"/>
    </location>
</feature>
<reference evidence="2 3" key="1">
    <citation type="journal article" date="2014" name="Int. J. Syst. Evol. Microbiol.">
        <title>Complete genome sequence of Corynebacterium casei LMG S-19264T (=DSM 44701T), isolated from a smear-ripened cheese.</title>
        <authorList>
            <consortium name="US DOE Joint Genome Institute (JGI-PGF)"/>
            <person name="Walter F."/>
            <person name="Albersmeier A."/>
            <person name="Kalinowski J."/>
            <person name="Ruckert C."/>
        </authorList>
    </citation>
    <scope>NUCLEOTIDE SEQUENCE [LARGE SCALE GENOMIC DNA]</scope>
    <source>
        <strain evidence="2 3">CGMCC 4.7111</strain>
    </source>
</reference>
<accession>A0A917Y7D6</accession>
<evidence type="ECO:0000256" key="1">
    <source>
        <dbReference type="SAM" id="MobiDB-lite"/>
    </source>
</evidence>
<evidence type="ECO:0000313" key="2">
    <source>
        <dbReference type="EMBL" id="GGN68125.1"/>
    </source>
</evidence>
<dbReference type="Proteomes" id="UP000600365">
    <property type="component" value="Unassembled WGS sequence"/>
</dbReference>
<organism evidence="2 3">
    <name type="scientific">Streptomyces albiflavescens</name>
    <dbReference type="NCBI Taxonomy" id="1623582"/>
    <lineage>
        <taxon>Bacteria</taxon>
        <taxon>Bacillati</taxon>
        <taxon>Actinomycetota</taxon>
        <taxon>Actinomycetes</taxon>
        <taxon>Kitasatosporales</taxon>
        <taxon>Streptomycetaceae</taxon>
        <taxon>Streptomyces</taxon>
    </lineage>
</organism>
<protein>
    <submittedName>
        <fullName evidence="2">Uncharacterized protein</fullName>
    </submittedName>
</protein>
<name>A0A917Y7D6_9ACTN</name>
<evidence type="ECO:0000313" key="3">
    <source>
        <dbReference type="Proteomes" id="UP000600365"/>
    </source>
</evidence>
<feature type="compositionally biased region" description="Basic and acidic residues" evidence="1">
    <location>
        <begin position="30"/>
        <end position="50"/>
    </location>
</feature>
<proteinExistence type="predicted"/>
<feature type="region of interest" description="Disordered" evidence="1">
    <location>
        <begin position="1"/>
        <end position="64"/>
    </location>
</feature>
<keyword evidence="3" id="KW-1185">Reference proteome</keyword>
<dbReference type="AlphaFoldDB" id="A0A917Y7D6"/>
<gene>
    <name evidence="2" type="ORF">GCM10011579_041290</name>
</gene>